<protein>
    <submittedName>
        <fullName evidence="8">NAD(P)/FAD-dependent oxidoreductase</fullName>
    </submittedName>
</protein>
<name>A0A7D6E2L1_9MYCO</name>
<keyword evidence="6" id="KW-0560">Oxidoreductase</keyword>
<dbReference type="EMBL" id="CP059165">
    <property type="protein sequence ID" value="QLL10168.1"/>
    <property type="molecule type" value="Genomic_DNA"/>
</dbReference>
<evidence type="ECO:0000256" key="2">
    <source>
        <dbReference type="ARBA" id="ARBA00010139"/>
    </source>
</evidence>
<evidence type="ECO:0000313" key="9">
    <source>
        <dbReference type="Proteomes" id="UP000510682"/>
    </source>
</evidence>
<dbReference type="AlphaFoldDB" id="A0A7D6E2L1"/>
<evidence type="ECO:0000256" key="4">
    <source>
        <dbReference type="ARBA" id="ARBA00022827"/>
    </source>
</evidence>
<dbReference type="RefSeq" id="WP_180918912.1">
    <property type="nucleotide sequence ID" value="NZ_CP059165.1"/>
</dbReference>
<gene>
    <name evidence="8" type="ORF">H0P51_12005</name>
</gene>
<keyword evidence="4" id="KW-0274">FAD</keyword>
<dbReference type="GO" id="GO:0016709">
    <property type="term" value="F:oxidoreductase activity, acting on paired donors, with incorporation or reduction of molecular oxygen, NAD(P)H as one donor, and incorporation of one atom of oxygen"/>
    <property type="evidence" value="ECO:0007669"/>
    <property type="project" value="UniProtKB-ARBA"/>
</dbReference>
<keyword evidence="7" id="KW-0503">Monooxygenase</keyword>
<reference evidence="9" key="2">
    <citation type="submission" date="2023-07" db="EMBL/GenBank/DDBJ databases">
        <title>Description of Mycobacterium gordonae subsp. intergordonae subsp.nov. and Mycobacterium gordonae subsp. gordonae subsp. nov.</title>
        <authorList>
            <person name="Huang H."/>
        </authorList>
    </citation>
    <scope>NUCLEOTIDE SEQUENCE [LARGE SCALE GENOMIC DNA]</scope>
    <source>
        <strain evidence="9">24</strain>
    </source>
</reference>
<proteinExistence type="inferred from homology"/>
<dbReference type="PANTHER" id="PTHR43098:SF3">
    <property type="entry name" value="L-ORNITHINE N(5)-MONOOXYGENASE-RELATED"/>
    <property type="match status" value="1"/>
</dbReference>
<keyword evidence="5" id="KW-0521">NADP</keyword>
<organism evidence="8 9">
    <name type="scientific">Mycobacterium vicinigordonae</name>
    <dbReference type="NCBI Taxonomy" id="1719132"/>
    <lineage>
        <taxon>Bacteria</taxon>
        <taxon>Bacillati</taxon>
        <taxon>Actinomycetota</taxon>
        <taxon>Actinomycetes</taxon>
        <taxon>Mycobacteriales</taxon>
        <taxon>Mycobacteriaceae</taxon>
        <taxon>Mycobacterium</taxon>
    </lineage>
</organism>
<keyword evidence="9" id="KW-1185">Reference proteome</keyword>
<accession>A0A7D6E2L1</accession>
<dbReference type="KEGG" id="mgor:H0P51_12005"/>
<dbReference type="InterPro" id="IPR036188">
    <property type="entry name" value="FAD/NAD-bd_sf"/>
</dbReference>
<evidence type="ECO:0000313" key="8">
    <source>
        <dbReference type="EMBL" id="QLL10168.1"/>
    </source>
</evidence>
<evidence type="ECO:0000256" key="3">
    <source>
        <dbReference type="ARBA" id="ARBA00022630"/>
    </source>
</evidence>
<dbReference type="Gene3D" id="3.50.50.60">
    <property type="entry name" value="FAD/NAD(P)-binding domain"/>
    <property type="match status" value="2"/>
</dbReference>
<comment type="cofactor">
    <cofactor evidence="1">
        <name>FAD</name>
        <dbReference type="ChEBI" id="CHEBI:57692"/>
    </cofactor>
</comment>
<reference evidence="9" key="1">
    <citation type="submission" date="2020-07" db="EMBL/GenBank/DDBJ databases">
        <title>Description of Mycobacterium gordonae subsp. intergordonae subsp.nov. and Mycobacterium gordonae subsp. gordonae subsp. nov.</title>
        <authorList>
            <person name="Yu X."/>
        </authorList>
    </citation>
    <scope>NUCLEOTIDE SEQUENCE [LARGE SCALE GENOMIC DNA]</scope>
    <source>
        <strain evidence="9">24</strain>
    </source>
</reference>
<dbReference type="PRINTS" id="PR00411">
    <property type="entry name" value="PNDRDTASEI"/>
</dbReference>
<keyword evidence="3" id="KW-0285">Flavoprotein</keyword>
<dbReference type="PANTHER" id="PTHR43098">
    <property type="entry name" value="L-ORNITHINE N(5)-MONOOXYGENASE-RELATED"/>
    <property type="match status" value="1"/>
</dbReference>
<comment type="similarity">
    <text evidence="2">Belongs to the FAD-binding monooxygenase family.</text>
</comment>
<evidence type="ECO:0000256" key="5">
    <source>
        <dbReference type="ARBA" id="ARBA00022857"/>
    </source>
</evidence>
<sequence length="492" mass="55078">MAPDHHVVIVGAGFSGIGAAIKLDEAGLPDYLVIEAGDGVGGTWYWNTYPGIAVDIPSFSYQFSFEQSPNWSRSYAPGHELRAYAEHCVDKYGIRSRIRFNTRVISAEFDDENDLWRLQTDPGGEITARFVIGASGVLTAPKLPDIDGVDSFAGISMHTARWDHSQDLAGKRVAIIGTGASAVQIIPEIAPIVSRLTVFQRTPIWCFPKLDFPLPAPVRWAMRVPGGNVIQRWLSQAYVEATFPISAHYFKVFPLARGTAVAGRRYLAQQVKDPALRDKLTPRYAVGCKRPGFHNTYLATFNRENVDLVTDPIAKVTPTSVVTAEGTGHEVDVLILATGFKVLDTDEVLTFTITGSGGQSLSQFWDEHRTQAYEGVSIPGFPNFFAVFGPYGYVGSSYFALIETQTHHILRCLKRARDDGATRVEVRAEANDRYFAEMMRRRYRQIFWQDSCRLANSYYFDKNGDVPLRPTTTVEAYWRSRHFDLEDYRFSA</sequence>
<dbReference type="InterPro" id="IPR050775">
    <property type="entry name" value="FAD-binding_Monooxygenases"/>
</dbReference>
<dbReference type="SUPFAM" id="SSF51905">
    <property type="entry name" value="FAD/NAD(P)-binding domain"/>
    <property type="match status" value="1"/>
</dbReference>
<evidence type="ECO:0000256" key="1">
    <source>
        <dbReference type="ARBA" id="ARBA00001974"/>
    </source>
</evidence>
<evidence type="ECO:0000256" key="7">
    <source>
        <dbReference type="ARBA" id="ARBA00023033"/>
    </source>
</evidence>
<dbReference type="Proteomes" id="UP000510682">
    <property type="component" value="Chromosome"/>
</dbReference>
<evidence type="ECO:0000256" key="6">
    <source>
        <dbReference type="ARBA" id="ARBA00023002"/>
    </source>
</evidence>
<dbReference type="Pfam" id="PF13738">
    <property type="entry name" value="Pyr_redox_3"/>
    <property type="match status" value="1"/>
</dbReference>